<dbReference type="Proteomes" id="UP000516437">
    <property type="component" value="Chromosome 2"/>
</dbReference>
<reference evidence="1 2" key="1">
    <citation type="journal article" date="2019" name="Plant Biotechnol. J.">
        <title>The red bayberry genome and genetic basis of sex determination.</title>
        <authorList>
            <person name="Jia H.M."/>
            <person name="Jia H.J."/>
            <person name="Cai Q.L."/>
            <person name="Wang Y."/>
            <person name="Zhao H.B."/>
            <person name="Yang W.F."/>
            <person name="Wang G.Y."/>
            <person name="Li Y.H."/>
            <person name="Zhan D.L."/>
            <person name="Shen Y.T."/>
            <person name="Niu Q.F."/>
            <person name="Chang L."/>
            <person name="Qiu J."/>
            <person name="Zhao L."/>
            <person name="Xie H.B."/>
            <person name="Fu W.Y."/>
            <person name="Jin J."/>
            <person name="Li X.W."/>
            <person name="Jiao Y."/>
            <person name="Zhou C.C."/>
            <person name="Tu T."/>
            <person name="Chai C.Y."/>
            <person name="Gao J.L."/>
            <person name="Fan L.J."/>
            <person name="van de Weg E."/>
            <person name="Wang J.Y."/>
            <person name="Gao Z.S."/>
        </authorList>
    </citation>
    <scope>NUCLEOTIDE SEQUENCE [LARGE SCALE GENOMIC DNA]</scope>
    <source>
        <tissue evidence="1">Leaves</tissue>
    </source>
</reference>
<gene>
    <name evidence="1" type="ORF">CJ030_MR2G022271</name>
</gene>
<accession>A0A6A1WIS9</accession>
<evidence type="ECO:0000313" key="2">
    <source>
        <dbReference type="Proteomes" id="UP000516437"/>
    </source>
</evidence>
<name>A0A6A1WIS9_9ROSI</name>
<sequence length="93" mass="10405">MWGTMDLDYISSIEIGNAVLALGYLHMGDLWNTCDNKDWLAIGNLNGDNDVINLINKLLKEKMKVLKVYVEHAIEEAEIIETADSCSKLSCTD</sequence>
<organism evidence="1 2">
    <name type="scientific">Morella rubra</name>
    <name type="common">Chinese bayberry</name>
    <dbReference type="NCBI Taxonomy" id="262757"/>
    <lineage>
        <taxon>Eukaryota</taxon>
        <taxon>Viridiplantae</taxon>
        <taxon>Streptophyta</taxon>
        <taxon>Embryophyta</taxon>
        <taxon>Tracheophyta</taxon>
        <taxon>Spermatophyta</taxon>
        <taxon>Magnoliopsida</taxon>
        <taxon>eudicotyledons</taxon>
        <taxon>Gunneridae</taxon>
        <taxon>Pentapetalae</taxon>
        <taxon>rosids</taxon>
        <taxon>fabids</taxon>
        <taxon>Fagales</taxon>
        <taxon>Myricaceae</taxon>
        <taxon>Morella</taxon>
    </lineage>
</organism>
<dbReference type="AlphaFoldDB" id="A0A6A1WIS9"/>
<dbReference type="EMBL" id="RXIC02000020">
    <property type="protein sequence ID" value="KAB1222780.1"/>
    <property type="molecule type" value="Genomic_DNA"/>
</dbReference>
<proteinExistence type="predicted"/>
<comment type="caution">
    <text evidence="1">The sequence shown here is derived from an EMBL/GenBank/DDBJ whole genome shotgun (WGS) entry which is preliminary data.</text>
</comment>
<keyword evidence="2" id="KW-1185">Reference proteome</keyword>
<evidence type="ECO:0000313" key="1">
    <source>
        <dbReference type="EMBL" id="KAB1222780.1"/>
    </source>
</evidence>
<protein>
    <submittedName>
        <fullName evidence="1">Uncharacterized protein</fullName>
    </submittedName>
</protein>